<reference evidence="2 3" key="3">
    <citation type="journal article" date="2013" name="Rice">
        <title>Improvement of the Oryza sativa Nipponbare reference genome using next generation sequence and optical map data.</title>
        <authorList>
            <person name="Kawahara Y."/>
            <person name="de la Bastide M."/>
            <person name="Hamilton J.P."/>
            <person name="Kanamori H."/>
            <person name="McCombie W.R."/>
            <person name="Ouyang S."/>
            <person name="Schwartz D.C."/>
            <person name="Tanaka T."/>
            <person name="Wu J."/>
            <person name="Zhou S."/>
            <person name="Childs K.L."/>
            <person name="Davidson R.M."/>
            <person name="Lin H."/>
            <person name="Quesada-Ocampo L."/>
            <person name="Vaillancourt B."/>
            <person name="Sakai H."/>
            <person name="Lee S.S."/>
            <person name="Kim J."/>
            <person name="Numa H."/>
            <person name="Itoh T."/>
            <person name="Buell C.R."/>
            <person name="Matsumoto T."/>
        </authorList>
    </citation>
    <scope>NUCLEOTIDE SEQUENCE [LARGE SCALE GENOMIC DNA]</scope>
    <source>
        <strain evidence="3">cv. Nipponbare</strain>
    </source>
</reference>
<dbReference type="Proteomes" id="UP000059680">
    <property type="component" value="Chromosome 8"/>
</dbReference>
<evidence type="ECO:0000313" key="2">
    <source>
        <dbReference type="EMBL" id="BAT05049.1"/>
    </source>
</evidence>
<evidence type="ECO:0000313" key="3">
    <source>
        <dbReference type="Proteomes" id="UP000059680"/>
    </source>
</evidence>
<dbReference type="InParanoid" id="A0A0P0XF15"/>
<reference evidence="3" key="1">
    <citation type="journal article" date="2005" name="Nature">
        <title>The map-based sequence of the rice genome.</title>
        <authorList>
            <consortium name="International rice genome sequencing project (IRGSP)"/>
            <person name="Matsumoto T."/>
            <person name="Wu J."/>
            <person name="Kanamori H."/>
            <person name="Katayose Y."/>
            <person name="Fujisawa M."/>
            <person name="Namiki N."/>
            <person name="Mizuno H."/>
            <person name="Yamamoto K."/>
            <person name="Antonio B.A."/>
            <person name="Baba T."/>
            <person name="Sakata K."/>
            <person name="Nagamura Y."/>
            <person name="Aoki H."/>
            <person name="Arikawa K."/>
            <person name="Arita K."/>
            <person name="Bito T."/>
            <person name="Chiden Y."/>
            <person name="Fujitsuka N."/>
            <person name="Fukunaka R."/>
            <person name="Hamada M."/>
            <person name="Harada C."/>
            <person name="Hayashi A."/>
            <person name="Hijishita S."/>
            <person name="Honda M."/>
            <person name="Hosokawa S."/>
            <person name="Ichikawa Y."/>
            <person name="Idonuma A."/>
            <person name="Iijima M."/>
            <person name="Ikeda M."/>
            <person name="Ikeno M."/>
            <person name="Ito K."/>
            <person name="Ito S."/>
            <person name="Ito T."/>
            <person name="Ito Y."/>
            <person name="Ito Y."/>
            <person name="Iwabuchi A."/>
            <person name="Kamiya K."/>
            <person name="Karasawa W."/>
            <person name="Kurita K."/>
            <person name="Katagiri S."/>
            <person name="Kikuta A."/>
            <person name="Kobayashi H."/>
            <person name="Kobayashi N."/>
            <person name="Machita K."/>
            <person name="Maehara T."/>
            <person name="Masukawa M."/>
            <person name="Mizubayashi T."/>
            <person name="Mukai Y."/>
            <person name="Nagasaki H."/>
            <person name="Nagata Y."/>
            <person name="Naito S."/>
            <person name="Nakashima M."/>
            <person name="Nakama Y."/>
            <person name="Nakamichi Y."/>
            <person name="Nakamura M."/>
            <person name="Meguro A."/>
            <person name="Negishi M."/>
            <person name="Ohta I."/>
            <person name="Ohta T."/>
            <person name="Okamoto M."/>
            <person name="Ono N."/>
            <person name="Saji S."/>
            <person name="Sakaguchi M."/>
            <person name="Sakai K."/>
            <person name="Shibata M."/>
            <person name="Shimokawa T."/>
            <person name="Song J."/>
            <person name="Takazaki Y."/>
            <person name="Terasawa K."/>
            <person name="Tsugane M."/>
            <person name="Tsuji K."/>
            <person name="Ueda S."/>
            <person name="Waki K."/>
            <person name="Yamagata H."/>
            <person name="Yamamoto M."/>
            <person name="Yamamoto S."/>
            <person name="Yamane H."/>
            <person name="Yoshiki S."/>
            <person name="Yoshihara R."/>
            <person name="Yukawa K."/>
            <person name="Zhong H."/>
            <person name="Yano M."/>
            <person name="Yuan Q."/>
            <person name="Ouyang S."/>
            <person name="Liu J."/>
            <person name="Jones K.M."/>
            <person name="Gansberger K."/>
            <person name="Moffat K."/>
            <person name="Hill J."/>
            <person name="Bera J."/>
            <person name="Fadrosh D."/>
            <person name="Jin S."/>
            <person name="Johri S."/>
            <person name="Kim M."/>
            <person name="Overton L."/>
            <person name="Reardon M."/>
            <person name="Tsitrin T."/>
            <person name="Vuong H."/>
            <person name="Weaver B."/>
            <person name="Ciecko A."/>
            <person name="Tallon L."/>
            <person name="Jackson J."/>
            <person name="Pai G."/>
            <person name="Aken S.V."/>
            <person name="Utterback T."/>
            <person name="Reidmuller S."/>
            <person name="Feldblyum T."/>
            <person name="Hsiao J."/>
            <person name="Zismann V."/>
            <person name="Iobst S."/>
            <person name="de Vazeille A.R."/>
            <person name="Buell C.R."/>
            <person name="Ying K."/>
            <person name="Li Y."/>
            <person name="Lu T."/>
            <person name="Huang Y."/>
            <person name="Zhao Q."/>
            <person name="Feng Q."/>
            <person name="Zhang L."/>
            <person name="Zhu J."/>
            <person name="Weng Q."/>
            <person name="Mu J."/>
            <person name="Lu Y."/>
            <person name="Fan D."/>
            <person name="Liu Y."/>
            <person name="Guan J."/>
            <person name="Zhang Y."/>
            <person name="Yu S."/>
            <person name="Liu X."/>
            <person name="Zhang Y."/>
            <person name="Hong G."/>
            <person name="Han B."/>
            <person name="Choisne N."/>
            <person name="Demange N."/>
            <person name="Orjeda G."/>
            <person name="Samain S."/>
            <person name="Cattolico L."/>
            <person name="Pelletier E."/>
            <person name="Couloux A."/>
            <person name="Segurens B."/>
            <person name="Wincker P."/>
            <person name="D'Hont A."/>
            <person name="Scarpelli C."/>
            <person name="Weissenbach J."/>
            <person name="Salanoubat M."/>
            <person name="Quetier F."/>
            <person name="Yu Y."/>
            <person name="Kim H.R."/>
            <person name="Rambo T."/>
            <person name="Currie J."/>
            <person name="Collura K."/>
            <person name="Luo M."/>
            <person name="Yang T."/>
            <person name="Ammiraju J.S.S."/>
            <person name="Engler F."/>
            <person name="Soderlund C."/>
            <person name="Wing R.A."/>
            <person name="Palmer L.E."/>
            <person name="de la Bastide M."/>
            <person name="Spiegel L."/>
            <person name="Nascimento L."/>
            <person name="Zutavern T."/>
            <person name="O'Shaughnessy A."/>
            <person name="Dike S."/>
            <person name="Dedhia N."/>
            <person name="Preston R."/>
            <person name="Balija V."/>
            <person name="McCombie W.R."/>
            <person name="Chow T."/>
            <person name="Chen H."/>
            <person name="Chung M."/>
            <person name="Chen C."/>
            <person name="Shaw J."/>
            <person name="Wu H."/>
            <person name="Hsiao K."/>
            <person name="Chao Y."/>
            <person name="Chu M."/>
            <person name="Cheng C."/>
            <person name="Hour A."/>
            <person name="Lee P."/>
            <person name="Lin S."/>
            <person name="Lin Y."/>
            <person name="Liou J."/>
            <person name="Liu S."/>
            <person name="Hsing Y."/>
            <person name="Raghuvanshi S."/>
            <person name="Mohanty A."/>
            <person name="Bharti A.K."/>
            <person name="Gaur A."/>
            <person name="Gupta V."/>
            <person name="Kumar D."/>
            <person name="Ravi V."/>
            <person name="Vij S."/>
            <person name="Kapur A."/>
            <person name="Khurana P."/>
            <person name="Khurana P."/>
            <person name="Khurana J.P."/>
            <person name="Tyagi A.K."/>
            <person name="Gaikwad K."/>
            <person name="Singh A."/>
            <person name="Dalal V."/>
            <person name="Srivastava S."/>
            <person name="Dixit A."/>
            <person name="Pal A.K."/>
            <person name="Ghazi I.A."/>
            <person name="Yadav M."/>
            <person name="Pandit A."/>
            <person name="Bhargava A."/>
            <person name="Sureshbabu K."/>
            <person name="Batra K."/>
            <person name="Sharma T.R."/>
            <person name="Mohapatra T."/>
            <person name="Singh N.K."/>
            <person name="Messing J."/>
            <person name="Nelson A.B."/>
            <person name="Fuks G."/>
            <person name="Kavchok S."/>
            <person name="Keizer G."/>
            <person name="Linton E."/>
            <person name="Llaca V."/>
            <person name="Song R."/>
            <person name="Tanyolac B."/>
            <person name="Young S."/>
            <person name="Ho-Il K."/>
            <person name="Hahn J.H."/>
            <person name="Sangsakoo G."/>
            <person name="Vanavichit A."/>
            <person name="de Mattos Luiz.A.T."/>
            <person name="Zimmer P.D."/>
            <person name="Malone G."/>
            <person name="Dellagostin O."/>
            <person name="de Oliveira A.C."/>
            <person name="Bevan M."/>
            <person name="Bancroft I."/>
            <person name="Minx P."/>
            <person name="Cordum H."/>
            <person name="Wilson R."/>
            <person name="Cheng Z."/>
            <person name="Jin W."/>
            <person name="Jiang J."/>
            <person name="Leong S.A."/>
            <person name="Iwama H."/>
            <person name="Gojobori T."/>
            <person name="Itoh T."/>
            <person name="Niimura Y."/>
            <person name="Fujii Y."/>
            <person name="Habara T."/>
            <person name="Sakai H."/>
            <person name="Sato Y."/>
            <person name="Wilson G."/>
            <person name="Kumar K."/>
            <person name="McCouch S."/>
            <person name="Juretic N."/>
            <person name="Hoen D."/>
            <person name="Wright S."/>
            <person name="Bruskiewich R."/>
            <person name="Bureau T."/>
            <person name="Miyao A."/>
            <person name="Hirochika H."/>
            <person name="Nishikawa T."/>
            <person name="Kadowaki K."/>
            <person name="Sugiura M."/>
            <person name="Burr B."/>
            <person name="Sasaki T."/>
        </authorList>
    </citation>
    <scope>NUCLEOTIDE SEQUENCE [LARGE SCALE GENOMIC DNA]</scope>
    <source>
        <strain evidence="3">cv. Nipponbare</strain>
    </source>
</reference>
<accession>A0A0P0XF15</accession>
<name>A0A0P0XF15_ORYSJ</name>
<keyword evidence="3" id="KW-1185">Reference proteome</keyword>
<reference evidence="2 3" key="2">
    <citation type="journal article" date="2013" name="Plant Cell Physiol.">
        <title>Rice Annotation Project Database (RAP-DB): an integrative and interactive database for rice genomics.</title>
        <authorList>
            <person name="Sakai H."/>
            <person name="Lee S.S."/>
            <person name="Tanaka T."/>
            <person name="Numa H."/>
            <person name="Kim J."/>
            <person name="Kawahara Y."/>
            <person name="Wakimoto H."/>
            <person name="Yang C.C."/>
            <person name="Iwamoto M."/>
            <person name="Abe T."/>
            <person name="Yamada Y."/>
            <person name="Muto A."/>
            <person name="Inokuchi H."/>
            <person name="Ikemura T."/>
            <person name="Matsumoto T."/>
            <person name="Sasaki T."/>
            <person name="Itoh T."/>
        </authorList>
    </citation>
    <scope>NUCLEOTIDE SEQUENCE [LARGE SCALE GENOMIC DNA]</scope>
    <source>
        <strain evidence="3">cv. Nipponbare</strain>
    </source>
</reference>
<dbReference type="AlphaFoldDB" id="A0A0P0XF15"/>
<dbReference type="PaxDb" id="39947-A0A0P0XF15"/>
<sequence length="125" mass="13117">MGKPPVVPHGEVALCAFVESSCHALTVGSHLSLPLHGGLPPSPHREEATHHSLAMGGLPPCHCEVGQYRIQPLPTAGGEGQCWIRPSRAPVGRGWDGEVQPPTRPAKSNGASSANHIAHKSTEIH</sequence>
<proteinExistence type="predicted"/>
<organism evidence="2 3">
    <name type="scientific">Oryza sativa subsp. japonica</name>
    <name type="common">Rice</name>
    <dbReference type="NCBI Taxonomy" id="39947"/>
    <lineage>
        <taxon>Eukaryota</taxon>
        <taxon>Viridiplantae</taxon>
        <taxon>Streptophyta</taxon>
        <taxon>Embryophyta</taxon>
        <taxon>Tracheophyta</taxon>
        <taxon>Spermatophyta</taxon>
        <taxon>Magnoliopsida</taxon>
        <taxon>Liliopsida</taxon>
        <taxon>Poales</taxon>
        <taxon>Poaceae</taxon>
        <taxon>BOP clade</taxon>
        <taxon>Oryzoideae</taxon>
        <taxon>Oryzeae</taxon>
        <taxon>Oryzinae</taxon>
        <taxon>Oryza</taxon>
        <taxon>Oryza sativa</taxon>
    </lineage>
</organism>
<evidence type="ECO:0000256" key="1">
    <source>
        <dbReference type="SAM" id="MobiDB-lite"/>
    </source>
</evidence>
<gene>
    <name evidence="2" type="ordered locus">Os08g0347800</name>
    <name evidence="2" type="ORF">OSNPB_080347800</name>
</gene>
<protein>
    <submittedName>
        <fullName evidence="2">Os08g0347800 protein</fullName>
    </submittedName>
</protein>
<dbReference type="EMBL" id="AP014964">
    <property type="protein sequence ID" value="BAT05049.1"/>
    <property type="molecule type" value="Genomic_DNA"/>
</dbReference>
<feature type="region of interest" description="Disordered" evidence="1">
    <location>
        <begin position="84"/>
        <end position="125"/>
    </location>
</feature>